<feature type="domain" description="Cyclic nucleotide-binding" evidence="11">
    <location>
        <begin position="801"/>
        <end position="913"/>
    </location>
</feature>
<feature type="transmembrane region" description="Helical" evidence="10">
    <location>
        <begin position="689"/>
        <end position="713"/>
    </location>
</feature>
<feature type="transmembrane region" description="Helical" evidence="10">
    <location>
        <begin position="123"/>
        <end position="145"/>
    </location>
</feature>
<dbReference type="PANTHER" id="PTHR10110">
    <property type="entry name" value="SODIUM/HYDROGEN EXCHANGER"/>
    <property type="match status" value="1"/>
</dbReference>
<name>A0A8T0FNX4_ARGBR</name>
<dbReference type="GO" id="GO:0005886">
    <property type="term" value="C:plasma membrane"/>
    <property type="evidence" value="ECO:0007669"/>
    <property type="project" value="UniProtKB-SubCell"/>
</dbReference>
<feature type="transmembrane region" description="Helical" evidence="10">
    <location>
        <begin position="151"/>
        <end position="175"/>
    </location>
</feature>
<keyword evidence="5 10" id="KW-1133">Transmembrane helix</keyword>
<keyword evidence="3" id="KW-1003">Cell membrane</keyword>
<evidence type="ECO:0000256" key="3">
    <source>
        <dbReference type="ARBA" id="ARBA00022475"/>
    </source>
</evidence>
<dbReference type="SUPFAM" id="SSF51206">
    <property type="entry name" value="cAMP-binding domain-like"/>
    <property type="match status" value="1"/>
</dbReference>
<reference evidence="12" key="2">
    <citation type="submission" date="2020-06" db="EMBL/GenBank/DDBJ databases">
        <authorList>
            <person name="Sheffer M."/>
        </authorList>
    </citation>
    <scope>NUCLEOTIDE SEQUENCE</scope>
</reference>
<evidence type="ECO:0000259" key="11">
    <source>
        <dbReference type="PROSITE" id="PS50042"/>
    </source>
</evidence>
<dbReference type="PROSITE" id="PS50042">
    <property type="entry name" value="CNMP_BINDING_3"/>
    <property type="match status" value="1"/>
</dbReference>
<evidence type="ECO:0000256" key="2">
    <source>
        <dbReference type="ARBA" id="ARBA00022448"/>
    </source>
</evidence>
<dbReference type="GO" id="GO:0015385">
    <property type="term" value="F:sodium:proton antiporter activity"/>
    <property type="evidence" value="ECO:0007669"/>
    <property type="project" value="InterPro"/>
</dbReference>
<feature type="transmembrane region" description="Helical" evidence="10">
    <location>
        <begin position="313"/>
        <end position="331"/>
    </location>
</feature>
<dbReference type="AlphaFoldDB" id="A0A8T0FNX4"/>
<evidence type="ECO:0000256" key="4">
    <source>
        <dbReference type="ARBA" id="ARBA00022692"/>
    </source>
</evidence>
<dbReference type="Gene3D" id="2.60.120.10">
    <property type="entry name" value="Jelly Rolls"/>
    <property type="match status" value="1"/>
</dbReference>
<gene>
    <name evidence="12" type="ORF">HNY73_004419</name>
</gene>
<dbReference type="InterPro" id="IPR014710">
    <property type="entry name" value="RmlC-like_jellyroll"/>
</dbReference>
<feature type="transmembrane region" description="Helical" evidence="10">
    <location>
        <begin position="273"/>
        <end position="293"/>
    </location>
</feature>
<keyword evidence="13" id="KW-1185">Reference proteome</keyword>
<keyword evidence="4 10" id="KW-0812">Transmembrane</keyword>
<reference evidence="12" key="1">
    <citation type="journal article" date="2020" name="bioRxiv">
        <title>Chromosome-level reference genome of the European wasp spider Argiope bruennichi: a resource for studies on range expansion and evolutionary adaptation.</title>
        <authorList>
            <person name="Sheffer M.M."/>
            <person name="Hoppe A."/>
            <person name="Krehenwinkel H."/>
            <person name="Uhl G."/>
            <person name="Kuss A.W."/>
            <person name="Jensen L."/>
            <person name="Jensen C."/>
            <person name="Gillespie R.G."/>
            <person name="Hoff K.J."/>
            <person name="Prost S."/>
        </authorList>
    </citation>
    <scope>NUCLEOTIDE SEQUENCE</scope>
</reference>
<dbReference type="InterPro" id="IPR018422">
    <property type="entry name" value="Cation/H_exchanger_CPA1"/>
</dbReference>
<dbReference type="InterPro" id="IPR018490">
    <property type="entry name" value="cNMP-bd_dom_sf"/>
</dbReference>
<dbReference type="PANTHER" id="PTHR10110:SF86">
    <property type="entry name" value="SODIUM_HYDROGEN EXCHANGER 7"/>
    <property type="match status" value="1"/>
</dbReference>
<evidence type="ECO:0000256" key="9">
    <source>
        <dbReference type="ARBA" id="ARBA00023201"/>
    </source>
</evidence>
<evidence type="ECO:0000256" key="1">
    <source>
        <dbReference type="ARBA" id="ARBA00004651"/>
    </source>
</evidence>
<dbReference type="Pfam" id="PF00999">
    <property type="entry name" value="Na_H_Exchanger"/>
    <property type="match status" value="1"/>
</dbReference>
<evidence type="ECO:0000256" key="6">
    <source>
        <dbReference type="ARBA" id="ARBA00023053"/>
    </source>
</evidence>
<evidence type="ECO:0000256" key="8">
    <source>
        <dbReference type="ARBA" id="ARBA00023136"/>
    </source>
</evidence>
<feature type="transmembrane region" description="Helical" evidence="10">
    <location>
        <begin position="56"/>
        <end position="74"/>
    </location>
</feature>
<keyword evidence="2" id="KW-0813">Transport</keyword>
<dbReference type="Gene3D" id="6.10.140.1330">
    <property type="match status" value="1"/>
</dbReference>
<feature type="transmembrane region" description="Helical" evidence="10">
    <location>
        <begin position="32"/>
        <end position="49"/>
    </location>
</feature>
<evidence type="ECO:0000256" key="10">
    <source>
        <dbReference type="SAM" id="Phobius"/>
    </source>
</evidence>
<comment type="caution">
    <text evidence="12">The sequence shown here is derived from an EMBL/GenBank/DDBJ whole genome shotgun (WGS) entry which is preliminary data.</text>
</comment>
<evidence type="ECO:0000256" key="5">
    <source>
        <dbReference type="ARBA" id="ARBA00022989"/>
    </source>
</evidence>
<feature type="transmembrane region" description="Helical" evidence="10">
    <location>
        <begin position="343"/>
        <end position="365"/>
    </location>
</feature>
<evidence type="ECO:0000313" key="13">
    <source>
        <dbReference type="Proteomes" id="UP000807504"/>
    </source>
</evidence>
<dbReference type="InterPro" id="IPR000595">
    <property type="entry name" value="cNMP-bd_dom"/>
</dbReference>
<dbReference type="Proteomes" id="UP000807504">
    <property type="component" value="Unassembled WGS sequence"/>
</dbReference>
<proteinExistence type="predicted"/>
<feature type="transmembrane region" description="Helical" evidence="10">
    <location>
        <begin position="648"/>
        <end position="669"/>
    </location>
</feature>
<dbReference type="GO" id="GO:0015386">
    <property type="term" value="F:potassium:proton antiporter activity"/>
    <property type="evidence" value="ECO:0007669"/>
    <property type="project" value="TreeGrafter"/>
</dbReference>
<feature type="transmembrane region" description="Helical" evidence="10">
    <location>
        <begin position="377"/>
        <end position="398"/>
    </location>
</feature>
<keyword evidence="6" id="KW-0915">Sodium</keyword>
<dbReference type="EMBL" id="JABXBU010000003">
    <property type="protein sequence ID" value="KAF8792874.1"/>
    <property type="molecule type" value="Genomic_DNA"/>
</dbReference>
<protein>
    <submittedName>
        <fullName evidence="12">Sodium/hydrogen exchanger 7 like protein</fullName>
    </submittedName>
</protein>
<evidence type="ECO:0000256" key="7">
    <source>
        <dbReference type="ARBA" id="ARBA00023065"/>
    </source>
</evidence>
<dbReference type="GO" id="GO:0098719">
    <property type="term" value="P:sodium ion import across plasma membrane"/>
    <property type="evidence" value="ECO:0007669"/>
    <property type="project" value="TreeGrafter"/>
</dbReference>
<keyword evidence="7" id="KW-0406">Ion transport</keyword>
<keyword evidence="9" id="KW-0739">Sodium transport</keyword>
<accession>A0A8T0FNX4</accession>
<comment type="subcellular location">
    <subcellularLocation>
        <location evidence="1">Cell membrane</location>
        <topology evidence="1">Multi-pass membrane protein</topology>
    </subcellularLocation>
</comment>
<organism evidence="12 13">
    <name type="scientific">Argiope bruennichi</name>
    <name type="common">Wasp spider</name>
    <name type="synonym">Aranea bruennichi</name>
    <dbReference type="NCBI Taxonomy" id="94029"/>
    <lineage>
        <taxon>Eukaryota</taxon>
        <taxon>Metazoa</taxon>
        <taxon>Ecdysozoa</taxon>
        <taxon>Arthropoda</taxon>
        <taxon>Chelicerata</taxon>
        <taxon>Arachnida</taxon>
        <taxon>Araneae</taxon>
        <taxon>Araneomorphae</taxon>
        <taxon>Entelegynae</taxon>
        <taxon>Araneoidea</taxon>
        <taxon>Araneidae</taxon>
        <taxon>Argiope</taxon>
    </lineage>
</organism>
<dbReference type="GO" id="GO:0051453">
    <property type="term" value="P:regulation of intracellular pH"/>
    <property type="evidence" value="ECO:0007669"/>
    <property type="project" value="TreeGrafter"/>
</dbReference>
<evidence type="ECO:0000313" key="12">
    <source>
        <dbReference type="EMBL" id="KAF8792874.1"/>
    </source>
</evidence>
<feature type="transmembrane region" description="Helical" evidence="10">
    <location>
        <begin position="410"/>
        <end position="427"/>
    </location>
</feature>
<keyword evidence="8 10" id="KW-0472">Membrane</keyword>
<dbReference type="InterPro" id="IPR006153">
    <property type="entry name" value="Cation/H_exchanger_TM"/>
</dbReference>
<sequence length="1090" mass="123420">MDSDNGTVSPYWGLGNITKNEEHHFEETKQTYIYHVAFICLTLYVGVICREWLKRLRFPYTAFLFLFGCILGVVDRNLKQFRIMTDLAKFDSRLMMHIFLPVIIYESAYSLDPHMFFMALTQCLLLAVPGLLLCTSLTAVFARYILGEYGWDWSICFVFGAILSATDPVAVVALLKECSISSSLTTLIEGESLLNDGTAIVLFDSLIKVYEGGEFSVERIVSTFLYDCGVSIAVAYLISKGTVILLKRIELDTDIEVTFTFCIAYLTYYTSEVTLGVSGVLSVVVLGVNVASYKSSINYETEETSTIHQFWETLSFWANTLIFTFVGIIIASRSVIDFGDVGFIIATYAAVTFFRGVMIAVLSPILQSIGYGFTWDYGFVLVWGGLRGAVGLALVLIAQHSMSPETANQLLIQVSGIIFLTLVFNAPTMRTWLKLLGVGAVTPKGKKCMTQAVNLLRDAVSMTEKVTRMDKHMTGVDWMWVRSVTHVKNPYSDEKDMSANIPATFDENRGRCPSCKAEIKIAPNEEERRGLEEDSRLRILKAFESSVWNQHSHYGILRRTLRHLSSCVENAIDEPGKYIMAEDVTRNFLKISKLTRRTKRFMKKLLSKLRIEDRASIVSVYLKNLQMELTGFRRWCLNHYISRKLGVILFWVMLLNIVPIAGEIFSLLFEKIQKSTRQRFEREFIVFEVLNGVATLFYVYDAFVGVTMSGILISVMDEACSVIYNAYDLGVGFLIANEEIAKTATKIVDYEPSSDLAQFTAENNIALDLSLKIQDILCASKHMPAKTGVRNVIKNVPWIKDENMLDMIMDKSNSSCYSDGDTVHESGTEQHDVKIITSGIVQVSGTNDESKSNRLPNTDSLWYFLKPGTFCEYLISPDTLGILGYLLRSKSVTSAICTKESELMNVSYRTLEEAEYRFGDLSFRMWRPIALKIAQFIIEEEEIYEYWSEERIKIHLEEGIFPDLSDTEIFEVHEAIADMVLIQGNALDFDTDVLYTGPVYIPSTVRKLHLIDDPASRPRVVMILLREEKYHSPTLMGWIKPKDISYKGLCLVHGIRRASLYGVEKLLVFRMGLLSLNFFDAKVTLEYSRA</sequence>